<evidence type="ECO:0008006" key="3">
    <source>
        <dbReference type="Google" id="ProtNLM"/>
    </source>
</evidence>
<name>A0ABV7DJ57_9HYPH</name>
<dbReference type="EMBL" id="JBHRSP010000023">
    <property type="protein sequence ID" value="MFC3074288.1"/>
    <property type="molecule type" value="Genomic_DNA"/>
</dbReference>
<organism evidence="1 2">
    <name type="scientific">Shinella pollutisoli</name>
    <dbReference type="NCBI Taxonomy" id="2250594"/>
    <lineage>
        <taxon>Bacteria</taxon>
        <taxon>Pseudomonadati</taxon>
        <taxon>Pseudomonadota</taxon>
        <taxon>Alphaproteobacteria</taxon>
        <taxon>Hyphomicrobiales</taxon>
        <taxon>Rhizobiaceae</taxon>
        <taxon>Shinella</taxon>
    </lineage>
</organism>
<accession>A0ABV7DJ57</accession>
<keyword evidence="2" id="KW-1185">Reference proteome</keyword>
<dbReference type="Proteomes" id="UP001595377">
    <property type="component" value="Unassembled WGS sequence"/>
</dbReference>
<reference evidence="2" key="1">
    <citation type="journal article" date="2019" name="Int. J. Syst. Evol. Microbiol.">
        <title>The Global Catalogue of Microorganisms (GCM) 10K type strain sequencing project: providing services to taxonomists for standard genome sequencing and annotation.</title>
        <authorList>
            <consortium name="The Broad Institute Genomics Platform"/>
            <consortium name="The Broad Institute Genome Sequencing Center for Infectious Disease"/>
            <person name="Wu L."/>
            <person name="Ma J."/>
        </authorList>
    </citation>
    <scope>NUCLEOTIDE SEQUENCE [LARGE SCALE GENOMIC DNA]</scope>
    <source>
        <strain evidence="2">KCTC 52677</strain>
    </source>
</reference>
<evidence type="ECO:0000313" key="2">
    <source>
        <dbReference type="Proteomes" id="UP001595377"/>
    </source>
</evidence>
<comment type="caution">
    <text evidence="1">The sequence shown here is derived from an EMBL/GenBank/DDBJ whole genome shotgun (WGS) entry which is preliminary data.</text>
</comment>
<gene>
    <name evidence="1" type="ORF">ACFOHH_14350</name>
</gene>
<protein>
    <recommendedName>
        <fullName evidence="3">DUF1127 domain-containing protein</fullName>
    </recommendedName>
</protein>
<sequence length="77" mass="8687">MSAPPATFTVAFPSGGLLSALRRLWEERTIRVDPVKDLDKLSDHLLADIGVDPRAVHDPMRDEADRLHLMRHGFSRL</sequence>
<evidence type="ECO:0000313" key="1">
    <source>
        <dbReference type="EMBL" id="MFC3074288.1"/>
    </source>
</evidence>
<proteinExistence type="predicted"/>
<dbReference type="RefSeq" id="WP_257315338.1">
    <property type="nucleotide sequence ID" value="NZ_JANFDG010000011.1"/>
</dbReference>